<evidence type="ECO:0000256" key="1">
    <source>
        <dbReference type="SAM" id="MobiDB-lite"/>
    </source>
</evidence>
<evidence type="ECO:0000313" key="3">
    <source>
        <dbReference type="EnsemblPlants" id="KEH42399"/>
    </source>
</evidence>
<reference evidence="3" key="3">
    <citation type="submission" date="2015-04" db="UniProtKB">
        <authorList>
            <consortium name="EnsemblPlants"/>
        </authorList>
    </citation>
    <scope>IDENTIFICATION</scope>
    <source>
        <strain evidence="3">cv. Jemalong A17</strain>
    </source>
</reference>
<organism evidence="2 4">
    <name type="scientific">Medicago truncatula</name>
    <name type="common">Barrel medic</name>
    <name type="synonym">Medicago tribuloides</name>
    <dbReference type="NCBI Taxonomy" id="3880"/>
    <lineage>
        <taxon>Eukaryota</taxon>
        <taxon>Viridiplantae</taxon>
        <taxon>Streptophyta</taxon>
        <taxon>Embryophyta</taxon>
        <taxon>Tracheophyta</taxon>
        <taxon>Spermatophyta</taxon>
        <taxon>Magnoliopsida</taxon>
        <taxon>eudicotyledons</taxon>
        <taxon>Gunneridae</taxon>
        <taxon>Pentapetalae</taxon>
        <taxon>rosids</taxon>
        <taxon>fabids</taxon>
        <taxon>Fabales</taxon>
        <taxon>Fabaceae</taxon>
        <taxon>Papilionoideae</taxon>
        <taxon>50 kb inversion clade</taxon>
        <taxon>NPAAA clade</taxon>
        <taxon>Hologalegina</taxon>
        <taxon>IRL clade</taxon>
        <taxon>Trifolieae</taxon>
        <taxon>Medicago</taxon>
    </lineage>
</organism>
<feature type="compositionally biased region" description="Polar residues" evidence="1">
    <location>
        <begin position="53"/>
        <end position="69"/>
    </location>
</feature>
<dbReference type="EMBL" id="CM001217">
    <property type="protein sequence ID" value="KEH42399.1"/>
    <property type="molecule type" value="Genomic_DNA"/>
</dbReference>
<reference evidence="2 4" key="2">
    <citation type="journal article" date="2014" name="BMC Genomics">
        <title>An improved genome release (version Mt4.0) for the model legume Medicago truncatula.</title>
        <authorList>
            <person name="Tang H."/>
            <person name="Krishnakumar V."/>
            <person name="Bidwell S."/>
            <person name="Rosen B."/>
            <person name="Chan A."/>
            <person name="Zhou S."/>
            <person name="Gentzbittel L."/>
            <person name="Childs K.L."/>
            <person name="Yandell M."/>
            <person name="Gundlach H."/>
            <person name="Mayer K.F."/>
            <person name="Schwartz D.C."/>
            <person name="Town C.D."/>
        </authorList>
    </citation>
    <scope>GENOME REANNOTATION</scope>
    <source>
        <strain evidence="2">A17</strain>
        <strain evidence="3 4">cv. Jemalong A17</strain>
    </source>
</reference>
<feature type="region of interest" description="Disordered" evidence="1">
    <location>
        <begin position="1"/>
        <end position="20"/>
    </location>
</feature>
<protein>
    <submittedName>
        <fullName evidence="2">CLIP-associated protein, putative</fullName>
    </submittedName>
</protein>
<feature type="compositionally biased region" description="Pro residues" evidence="1">
    <location>
        <begin position="78"/>
        <end position="88"/>
    </location>
</feature>
<keyword evidence="4" id="KW-1185">Reference proteome</keyword>
<dbReference type="AlphaFoldDB" id="A0A072VK84"/>
<dbReference type="Proteomes" id="UP000002051">
    <property type="component" value="Unassembled WGS sequence"/>
</dbReference>
<accession>A0A072VK84</accession>
<feature type="region of interest" description="Disordered" evidence="1">
    <location>
        <begin position="51"/>
        <end position="88"/>
    </location>
</feature>
<sequence length="88" mass="9141">MDKSSSLSSGTSISSSVLSQVKSLGNSTERSLESVLLASKQKVTAIESMLSGLDSSNKHNSSALRSSSLDLGVDPPLSRDPPFPAFSL</sequence>
<proteinExistence type="predicted"/>
<evidence type="ECO:0000313" key="4">
    <source>
        <dbReference type="Proteomes" id="UP000002051"/>
    </source>
</evidence>
<name>A0A072VK84_MEDTR</name>
<dbReference type="STRING" id="3880.A0A072VK84"/>
<reference evidence="2 4" key="1">
    <citation type="journal article" date="2011" name="Nature">
        <title>The Medicago genome provides insight into the evolution of rhizobial symbioses.</title>
        <authorList>
            <person name="Young N.D."/>
            <person name="Debelle F."/>
            <person name="Oldroyd G.E."/>
            <person name="Geurts R."/>
            <person name="Cannon S.B."/>
            <person name="Udvardi M.K."/>
            <person name="Benedito V.A."/>
            <person name="Mayer K.F."/>
            <person name="Gouzy J."/>
            <person name="Schoof H."/>
            <person name="Van de Peer Y."/>
            <person name="Proost S."/>
            <person name="Cook D.R."/>
            <person name="Meyers B.C."/>
            <person name="Spannagl M."/>
            <person name="Cheung F."/>
            <person name="De Mita S."/>
            <person name="Krishnakumar V."/>
            <person name="Gundlach H."/>
            <person name="Zhou S."/>
            <person name="Mudge J."/>
            <person name="Bharti A.K."/>
            <person name="Murray J.D."/>
            <person name="Naoumkina M.A."/>
            <person name="Rosen B."/>
            <person name="Silverstein K.A."/>
            <person name="Tang H."/>
            <person name="Rombauts S."/>
            <person name="Zhao P.X."/>
            <person name="Zhou P."/>
            <person name="Barbe V."/>
            <person name="Bardou P."/>
            <person name="Bechner M."/>
            <person name="Bellec A."/>
            <person name="Berger A."/>
            <person name="Berges H."/>
            <person name="Bidwell S."/>
            <person name="Bisseling T."/>
            <person name="Choisne N."/>
            <person name="Couloux A."/>
            <person name="Denny R."/>
            <person name="Deshpande S."/>
            <person name="Dai X."/>
            <person name="Doyle J.J."/>
            <person name="Dudez A.M."/>
            <person name="Farmer A.D."/>
            <person name="Fouteau S."/>
            <person name="Franken C."/>
            <person name="Gibelin C."/>
            <person name="Gish J."/>
            <person name="Goldstein S."/>
            <person name="Gonzalez A.J."/>
            <person name="Green P.J."/>
            <person name="Hallab A."/>
            <person name="Hartog M."/>
            <person name="Hua A."/>
            <person name="Humphray S.J."/>
            <person name="Jeong D.H."/>
            <person name="Jing Y."/>
            <person name="Jocker A."/>
            <person name="Kenton S.M."/>
            <person name="Kim D.J."/>
            <person name="Klee K."/>
            <person name="Lai H."/>
            <person name="Lang C."/>
            <person name="Lin S."/>
            <person name="Macmil S.L."/>
            <person name="Magdelenat G."/>
            <person name="Matthews L."/>
            <person name="McCorrison J."/>
            <person name="Monaghan E.L."/>
            <person name="Mun J.H."/>
            <person name="Najar F.Z."/>
            <person name="Nicholson C."/>
            <person name="Noirot C."/>
            <person name="O'Bleness M."/>
            <person name="Paule C.R."/>
            <person name="Poulain J."/>
            <person name="Prion F."/>
            <person name="Qin B."/>
            <person name="Qu C."/>
            <person name="Retzel E.F."/>
            <person name="Riddle C."/>
            <person name="Sallet E."/>
            <person name="Samain S."/>
            <person name="Samson N."/>
            <person name="Sanders I."/>
            <person name="Saurat O."/>
            <person name="Scarpelli C."/>
            <person name="Schiex T."/>
            <person name="Segurens B."/>
            <person name="Severin A.J."/>
            <person name="Sherrier D.J."/>
            <person name="Shi R."/>
            <person name="Sims S."/>
            <person name="Singer S.R."/>
            <person name="Sinharoy S."/>
            <person name="Sterck L."/>
            <person name="Viollet A."/>
            <person name="Wang B.B."/>
            <person name="Wang K."/>
            <person name="Wang M."/>
            <person name="Wang X."/>
            <person name="Warfsmann J."/>
            <person name="Weissenbach J."/>
            <person name="White D.D."/>
            <person name="White J.D."/>
            <person name="Wiley G.B."/>
            <person name="Wincker P."/>
            <person name="Xing Y."/>
            <person name="Yang L."/>
            <person name="Yao Z."/>
            <person name="Ying F."/>
            <person name="Zhai J."/>
            <person name="Zhou L."/>
            <person name="Zuber A."/>
            <person name="Denarie J."/>
            <person name="Dixon R.A."/>
            <person name="May G.D."/>
            <person name="Schwartz D.C."/>
            <person name="Rogers J."/>
            <person name="Quetier F."/>
            <person name="Town C.D."/>
            <person name="Roe B.A."/>
        </authorList>
    </citation>
    <scope>NUCLEOTIDE SEQUENCE [LARGE SCALE GENOMIC DNA]</scope>
    <source>
        <strain evidence="2">A17</strain>
        <strain evidence="3 4">cv. Jemalong A17</strain>
    </source>
</reference>
<dbReference type="HOGENOM" id="CLU_2472413_0_0_1"/>
<evidence type="ECO:0000313" key="2">
    <source>
        <dbReference type="EMBL" id="KEH42399.1"/>
    </source>
</evidence>
<dbReference type="EnsemblPlants" id="KEH42399">
    <property type="protein sequence ID" value="KEH42399"/>
    <property type="gene ID" value="MTR_1g069095"/>
</dbReference>
<gene>
    <name evidence="2" type="ordered locus">MTR_1g069095</name>
</gene>